<evidence type="ECO:0000313" key="2">
    <source>
        <dbReference type="EMBL" id="KAB7497656.1"/>
    </source>
</evidence>
<feature type="region of interest" description="Disordered" evidence="1">
    <location>
        <begin position="263"/>
        <end position="297"/>
    </location>
</feature>
<dbReference type="Proteomes" id="UP000326759">
    <property type="component" value="Unassembled WGS sequence"/>
</dbReference>
<feature type="compositionally biased region" description="Polar residues" evidence="1">
    <location>
        <begin position="629"/>
        <end position="644"/>
    </location>
</feature>
<dbReference type="AlphaFoldDB" id="A0A5N5STV6"/>
<feature type="non-terminal residue" evidence="2">
    <location>
        <position position="1"/>
    </location>
</feature>
<reference evidence="2 3" key="1">
    <citation type="journal article" date="2019" name="PLoS Biol.">
        <title>Sex chromosomes control vertical transmission of feminizing Wolbachia symbionts in an isopod.</title>
        <authorList>
            <person name="Becking T."/>
            <person name="Chebbi M.A."/>
            <person name="Giraud I."/>
            <person name="Moumen B."/>
            <person name="Laverre T."/>
            <person name="Caubet Y."/>
            <person name="Peccoud J."/>
            <person name="Gilbert C."/>
            <person name="Cordaux R."/>
        </authorList>
    </citation>
    <scope>NUCLEOTIDE SEQUENCE [LARGE SCALE GENOMIC DNA]</scope>
    <source>
        <strain evidence="2">ANa2</strain>
        <tissue evidence="2">Whole body excluding digestive tract and cuticle</tissue>
    </source>
</reference>
<name>A0A5N5STV6_9CRUS</name>
<sequence length="795" mass="88942">LNLSSPSPPLMDIDSDSNLTSKRSKVLVNESSEAAIKMKKPIEKNSKCDCCKCKDNNVQKRKCNKNIQRFSNYKNRKKKSNYDIIMLKGTIWEINKDASSDEEFFTEDNDVEVQNVINIRKQTVEWDSNKTNERTSGFDKVYEIRTVSEDDEFGRSSSFCVLDQLKKDLISLDNLIVKTKLLLVELEEKSLLLKEKCEQIKKNKESNKLDYSFGVPKKKCFQELSPANTSPSKKNKIIPTLSEGDIENISAYCKTSTSISSTITTTTPTNNNKNSTCESSSSCSMPNLTPYKDVGSHNNIDVTKSFEKTSKQKKNLLANSSSSYSSDLSMPDLTPHNNSASCDVSRKEGLNSDFSSKGSPYVSLTPLRQSVLDRLNLVLETSNSPRKDNLNEEVNSLTKIELVVTNSHLSPESNAVILELNDSSLPGLVKRKHEKNDLEESPQAKKRLRIKYVPSTSNEETFKSTENIEKKVIDDLNKNAHDNEESLENAISDFSSSDSVCSIISSQSLEEVCNKNASTLSLNNSLKKTGVRGIHNKTLDFEDLTFTEESMTKRKLKSNCNKTKTNLLSSSRNKSSKSQIETSSSSDEFEVEKTNYTKTLQSQSSVGPKSLKVNSHLPNARSTPKKNESSFTISDCSDSTTSAENGKIKKRGRPRKRKNCKNPSPKSRNKILSPDFSAIGKFASNKTSRLKYFNSLIVSTSESSESDGNKLRDSKLRTKKCKKSTSKAYHLNKSFKSFVVSSSSESEDANLNTRQYQKRTSAESNKSLNTVLHTFPVVLKNCYVKLLLDKVSICV</sequence>
<feature type="compositionally biased region" description="Low complexity" evidence="1">
    <location>
        <begin position="318"/>
        <end position="329"/>
    </location>
</feature>
<feature type="compositionally biased region" description="Low complexity" evidence="1">
    <location>
        <begin position="263"/>
        <end position="284"/>
    </location>
</feature>
<gene>
    <name evidence="2" type="ORF">Anas_01157</name>
</gene>
<feature type="compositionally biased region" description="Polar residues" evidence="1">
    <location>
        <begin position="594"/>
        <end position="622"/>
    </location>
</feature>
<feature type="region of interest" description="Disordered" evidence="1">
    <location>
        <begin position="318"/>
        <end position="358"/>
    </location>
</feature>
<comment type="caution">
    <text evidence="2">The sequence shown here is derived from an EMBL/GenBank/DDBJ whole genome shotgun (WGS) entry which is preliminary data.</text>
</comment>
<organism evidence="2 3">
    <name type="scientific">Armadillidium nasatum</name>
    <dbReference type="NCBI Taxonomy" id="96803"/>
    <lineage>
        <taxon>Eukaryota</taxon>
        <taxon>Metazoa</taxon>
        <taxon>Ecdysozoa</taxon>
        <taxon>Arthropoda</taxon>
        <taxon>Crustacea</taxon>
        <taxon>Multicrustacea</taxon>
        <taxon>Malacostraca</taxon>
        <taxon>Eumalacostraca</taxon>
        <taxon>Peracarida</taxon>
        <taxon>Isopoda</taxon>
        <taxon>Oniscidea</taxon>
        <taxon>Crinocheta</taxon>
        <taxon>Armadillidiidae</taxon>
        <taxon>Armadillidium</taxon>
    </lineage>
</organism>
<protein>
    <submittedName>
        <fullName evidence="2">Uncharacterized protein</fullName>
    </submittedName>
</protein>
<dbReference type="OrthoDB" id="10451192at2759"/>
<proteinExistence type="predicted"/>
<evidence type="ECO:0000256" key="1">
    <source>
        <dbReference type="SAM" id="MobiDB-lite"/>
    </source>
</evidence>
<keyword evidence="3" id="KW-1185">Reference proteome</keyword>
<feature type="region of interest" description="Disordered" evidence="1">
    <location>
        <begin position="557"/>
        <end position="673"/>
    </location>
</feature>
<accession>A0A5N5STV6</accession>
<feature type="compositionally biased region" description="Basic residues" evidence="1">
    <location>
        <begin position="648"/>
        <end position="660"/>
    </location>
</feature>
<evidence type="ECO:0000313" key="3">
    <source>
        <dbReference type="Proteomes" id="UP000326759"/>
    </source>
</evidence>
<feature type="compositionally biased region" description="Low complexity" evidence="1">
    <location>
        <begin position="566"/>
        <end position="586"/>
    </location>
</feature>
<dbReference type="EMBL" id="SEYY01020048">
    <property type="protein sequence ID" value="KAB7497656.1"/>
    <property type="molecule type" value="Genomic_DNA"/>
</dbReference>